<dbReference type="Proteomes" id="UP001445076">
    <property type="component" value="Unassembled WGS sequence"/>
</dbReference>
<dbReference type="PANTHER" id="PTHR33332">
    <property type="entry name" value="REVERSE TRANSCRIPTASE DOMAIN-CONTAINING PROTEIN"/>
    <property type="match status" value="1"/>
</dbReference>
<dbReference type="PRINTS" id="PR01345">
    <property type="entry name" value="CERVTRCPTASE"/>
</dbReference>
<dbReference type="EMBL" id="JARKIK010000043">
    <property type="protein sequence ID" value="KAK8736813.1"/>
    <property type="molecule type" value="Genomic_DNA"/>
</dbReference>
<protein>
    <recommendedName>
        <fullName evidence="3">Endonuclease-reverse transcriptase</fullName>
    </recommendedName>
</protein>
<evidence type="ECO:0000313" key="1">
    <source>
        <dbReference type="EMBL" id="KAK8736813.1"/>
    </source>
</evidence>
<reference evidence="1 2" key="1">
    <citation type="journal article" date="2024" name="BMC Genomics">
        <title>Genome assembly of redclaw crayfish (Cherax quadricarinatus) provides insights into its immune adaptation and hypoxia tolerance.</title>
        <authorList>
            <person name="Liu Z."/>
            <person name="Zheng J."/>
            <person name="Li H."/>
            <person name="Fang K."/>
            <person name="Wang S."/>
            <person name="He J."/>
            <person name="Zhou D."/>
            <person name="Weng S."/>
            <person name="Chi M."/>
            <person name="Gu Z."/>
            <person name="He J."/>
            <person name="Li F."/>
            <person name="Wang M."/>
        </authorList>
    </citation>
    <scope>NUCLEOTIDE SEQUENCE [LARGE SCALE GENOMIC DNA]</scope>
    <source>
        <strain evidence="1">ZL_2023a</strain>
    </source>
</reference>
<feature type="non-terminal residue" evidence="1">
    <location>
        <position position="1"/>
    </location>
</feature>
<name>A0AAW0WWV6_CHEQU</name>
<evidence type="ECO:0000313" key="2">
    <source>
        <dbReference type="Proteomes" id="UP001445076"/>
    </source>
</evidence>
<evidence type="ECO:0008006" key="3">
    <source>
        <dbReference type="Google" id="ProtNLM"/>
    </source>
</evidence>
<gene>
    <name evidence="1" type="ORF">OTU49_004654</name>
</gene>
<dbReference type="AlphaFoldDB" id="A0AAW0WWV6"/>
<accession>A0AAW0WWV6</accession>
<proteinExistence type="predicted"/>
<sequence length="218" mass="25860">HNPSTYKLNDVELSHTDCEKDLGVMVSSNLKPRQQCLSVRNKANRLLGFISRSVSNRSPEVILQLYTSLVRPHLDYAAQFWSPYYRMDINSLENIQRRMTKLIHSIRNLPYEERLKTLKLHSLVRRRMRGDLIEVYKWKIGINKGDINKVLRMSLQERTRSNGFKLDKFRFRKDMGKYWFGNRVVDEWNSLPSWVIEAGTLGSFKFRLDKYMSGRGWI</sequence>
<organism evidence="1 2">
    <name type="scientific">Cherax quadricarinatus</name>
    <name type="common">Australian red claw crayfish</name>
    <dbReference type="NCBI Taxonomy" id="27406"/>
    <lineage>
        <taxon>Eukaryota</taxon>
        <taxon>Metazoa</taxon>
        <taxon>Ecdysozoa</taxon>
        <taxon>Arthropoda</taxon>
        <taxon>Crustacea</taxon>
        <taxon>Multicrustacea</taxon>
        <taxon>Malacostraca</taxon>
        <taxon>Eumalacostraca</taxon>
        <taxon>Eucarida</taxon>
        <taxon>Decapoda</taxon>
        <taxon>Pleocyemata</taxon>
        <taxon>Astacidea</taxon>
        <taxon>Parastacoidea</taxon>
        <taxon>Parastacidae</taxon>
        <taxon>Cherax</taxon>
    </lineage>
</organism>
<comment type="caution">
    <text evidence="1">The sequence shown here is derived from an EMBL/GenBank/DDBJ whole genome shotgun (WGS) entry which is preliminary data.</text>
</comment>
<keyword evidence="2" id="KW-1185">Reference proteome</keyword>